<dbReference type="InterPro" id="IPR037923">
    <property type="entry name" value="HTH-like"/>
</dbReference>
<keyword evidence="3" id="KW-0804">Transcription</keyword>
<evidence type="ECO:0000313" key="6">
    <source>
        <dbReference type="EMBL" id="SKB50991.1"/>
    </source>
</evidence>
<accession>A0A0Q3KKK0</accession>
<dbReference type="PRINTS" id="PR00032">
    <property type="entry name" value="HTHARAC"/>
</dbReference>
<dbReference type="STRING" id="53254.SAMN05660750_01055"/>
<dbReference type="Proteomes" id="UP000051562">
    <property type="component" value="Unassembled WGS sequence"/>
</dbReference>
<dbReference type="InterPro" id="IPR047264">
    <property type="entry name" value="Cupin_HpaA-like_N"/>
</dbReference>
<dbReference type="PANTHER" id="PTHR43280:SF32">
    <property type="entry name" value="TRANSCRIPTIONAL REGULATORY PROTEIN"/>
    <property type="match status" value="1"/>
</dbReference>
<dbReference type="CDD" id="cd06999">
    <property type="entry name" value="cupin_HpaA-like_N"/>
    <property type="match status" value="1"/>
</dbReference>
<keyword evidence="2" id="KW-0238">DNA-binding</keyword>
<dbReference type="Proteomes" id="UP000190130">
    <property type="component" value="Unassembled WGS sequence"/>
</dbReference>
<dbReference type="AlphaFoldDB" id="A0A0Q3KKK0"/>
<reference evidence="5 7" key="1">
    <citation type="submission" date="2015-10" db="EMBL/GenBank/DDBJ databases">
        <title>Draft genome of Bosea thiooxidans.</title>
        <authorList>
            <person name="Wang X."/>
        </authorList>
    </citation>
    <scope>NUCLEOTIDE SEQUENCE [LARGE SCALE GENOMIC DNA]</scope>
    <source>
        <strain evidence="5 7">CGMCC 9174</strain>
    </source>
</reference>
<evidence type="ECO:0000256" key="1">
    <source>
        <dbReference type="ARBA" id="ARBA00023015"/>
    </source>
</evidence>
<feature type="domain" description="HTH araC/xylS-type" evidence="4">
    <location>
        <begin position="192"/>
        <end position="290"/>
    </location>
</feature>
<proteinExistence type="predicted"/>
<dbReference type="EMBL" id="LMAR01000043">
    <property type="protein sequence ID" value="KQK30091.1"/>
    <property type="molecule type" value="Genomic_DNA"/>
</dbReference>
<dbReference type="OrthoDB" id="9814125at2"/>
<dbReference type="RefSeq" id="WP_055728649.1">
    <property type="nucleotide sequence ID" value="NZ_FUYX01000002.1"/>
</dbReference>
<evidence type="ECO:0000313" key="8">
    <source>
        <dbReference type="Proteomes" id="UP000190130"/>
    </source>
</evidence>
<evidence type="ECO:0000256" key="3">
    <source>
        <dbReference type="ARBA" id="ARBA00023163"/>
    </source>
</evidence>
<keyword evidence="7" id="KW-1185">Reference proteome</keyword>
<protein>
    <submittedName>
        <fullName evidence="6">AraC family transcriptional regulator, transcriptional activator of pobA</fullName>
    </submittedName>
</protein>
<dbReference type="EMBL" id="FUYX01000002">
    <property type="protein sequence ID" value="SKB50991.1"/>
    <property type="molecule type" value="Genomic_DNA"/>
</dbReference>
<evidence type="ECO:0000313" key="7">
    <source>
        <dbReference type="Proteomes" id="UP000051562"/>
    </source>
</evidence>
<dbReference type="InterPro" id="IPR009057">
    <property type="entry name" value="Homeodomain-like_sf"/>
</dbReference>
<dbReference type="InterPro" id="IPR014710">
    <property type="entry name" value="RmlC-like_jellyroll"/>
</dbReference>
<evidence type="ECO:0000259" key="4">
    <source>
        <dbReference type="PROSITE" id="PS01124"/>
    </source>
</evidence>
<name>A0A0Q3KKK0_9HYPH</name>
<dbReference type="Pfam" id="PF12833">
    <property type="entry name" value="HTH_18"/>
    <property type="match status" value="1"/>
</dbReference>
<dbReference type="PROSITE" id="PS01124">
    <property type="entry name" value="HTH_ARAC_FAMILY_2"/>
    <property type="match status" value="1"/>
</dbReference>
<keyword evidence="1" id="KW-0805">Transcription regulation</keyword>
<dbReference type="SMART" id="SM00342">
    <property type="entry name" value="HTH_ARAC"/>
    <property type="match status" value="1"/>
</dbReference>
<gene>
    <name evidence="5" type="ORF">ARD30_15435</name>
    <name evidence="6" type="ORF">SAMN05660750_01055</name>
</gene>
<dbReference type="GO" id="GO:0003700">
    <property type="term" value="F:DNA-binding transcription factor activity"/>
    <property type="evidence" value="ECO:0007669"/>
    <property type="project" value="InterPro"/>
</dbReference>
<dbReference type="PANTHER" id="PTHR43280">
    <property type="entry name" value="ARAC-FAMILY TRANSCRIPTIONAL REGULATOR"/>
    <property type="match status" value="1"/>
</dbReference>
<dbReference type="InterPro" id="IPR013096">
    <property type="entry name" value="Cupin_2"/>
</dbReference>
<dbReference type="Gene3D" id="2.60.120.10">
    <property type="entry name" value="Jelly Rolls"/>
    <property type="match status" value="1"/>
</dbReference>
<reference evidence="6 8" key="2">
    <citation type="submission" date="2017-02" db="EMBL/GenBank/DDBJ databases">
        <authorList>
            <person name="Peterson S.W."/>
        </authorList>
    </citation>
    <scope>NUCLEOTIDE SEQUENCE [LARGE SCALE GENOMIC DNA]</scope>
    <source>
        <strain evidence="6 8">DSM 9653</strain>
    </source>
</reference>
<sequence>MSGSSVPAYWLYGERLAERFPDALHIEPIVARSSLHGWTIQPHLHHDLFQFFLVTRGGGRTRVDGRDHRLEPGSVLLLPPSTIHEFAFLEGTDGFVASAAATSLKRLFGAEPEARSFLGVPAVLQMTATGAEAAALEATMRLAMREFGANLPGREFSLGAFADLIASWFVRAVRGVRTGVEPARDPRAGLVRRFVERVEARFQHHDPLAVYAGALGVSVPHLSRSCRELLGHSAARVIQDRLMIEARRDLVYTAMSIAQISFRLGFTDPAYFSRFFAKRAGVSPSDYRAKA</sequence>
<dbReference type="GO" id="GO:0043565">
    <property type="term" value="F:sequence-specific DNA binding"/>
    <property type="evidence" value="ECO:0007669"/>
    <property type="project" value="InterPro"/>
</dbReference>
<evidence type="ECO:0000256" key="2">
    <source>
        <dbReference type="ARBA" id="ARBA00023125"/>
    </source>
</evidence>
<dbReference type="InterPro" id="IPR020449">
    <property type="entry name" value="Tscrpt_reg_AraC-type_HTH"/>
</dbReference>
<dbReference type="InterPro" id="IPR018060">
    <property type="entry name" value="HTH_AraC"/>
</dbReference>
<dbReference type="Gene3D" id="1.10.10.60">
    <property type="entry name" value="Homeodomain-like"/>
    <property type="match status" value="1"/>
</dbReference>
<organism evidence="5 7">
    <name type="scientific">Bosea thiooxidans</name>
    <dbReference type="NCBI Taxonomy" id="53254"/>
    <lineage>
        <taxon>Bacteria</taxon>
        <taxon>Pseudomonadati</taxon>
        <taxon>Pseudomonadota</taxon>
        <taxon>Alphaproteobacteria</taxon>
        <taxon>Hyphomicrobiales</taxon>
        <taxon>Boseaceae</taxon>
        <taxon>Bosea</taxon>
    </lineage>
</organism>
<evidence type="ECO:0000313" key="5">
    <source>
        <dbReference type="EMBL" id="KQK30091.1"/>
    </source>
</evidence>
<dbReference type="Pfam" id="PF07883">
    <property type="entry name" value="Cupin_2"/>
    <property type="match status" value="1"/>
</dbReference>
<dbReference type="SUPFAM" id="SSF51215">
    <property type="entry name" value="Regulatory protein AraC"/>
    <property type="match status" value="1"/>
</dbReference>
<dbReference type="SUPFAM" id="SSF46689">
    <property type="entry name" value="Homeodomain-like"/>
    <property type="match status" value="1"/>
</dbReference>